<dbReference type="SUPFAM" id="SSF54593">
    <property type="entry name" value="Glyoxalase/Bleomycin resistance protein/Dihydroxybiphenyl dioxygenase"/>
    <property type="match status" value="1"/>
</dbReference>
<dbReference type="EMBL" id="BMDX01000029">
    <property type="protein sequence ID" value="GGA89678.1"/>
    <property type="molecule type" value="Genomic_DNA"/>
</dbReference>
<reference evidence="2" key="1">
    <citation type="journal article" date="2019" name="Int. J. Syst. Evol. Microbiol.">
        <title>The Global Catalogue of Microorganisms (GCM) 10K type strain sequencing project: providing services to taxonomists for standard genome sequencing and annotation.</title>
        <authorList>
            <consortium name="The Broad Institute Genomics Platform"/>
            <consortium name="The Broad Institute Genome Sequencing Center for Infectious Disease"/>
            <person name="Wu L."/>
            <person name="Ma J."/>
        </authorList>
    </citation>
    <scope>NUCLEOTIDE SEQUENCE [LARGE SCALE GENOMIC DNA]</scope>
    <source>
        <strain evidence="2">CGMCC 1.10130</strain>
    </source>
</reference>
<dbReference type="InterPro" id="IPR029068">
    <property type="entry name" value="Glyas_Bleomycin-R_OHBP_Dase"/>
</dbReference>
<dbReference type="PANTHER" id="PTHR46142">
    <property type="match status" value="1"/>
</dbReference>
<proteinExistence type="predicted"/>
<dbReference type="Proteomes" id="UP000619743">
    <property type="component" value="Unassembled WGS sequence"/>
</dbReference>
<protein>
    <submittedName>
        <fullName evidence="1">Diguanylate cyclase</fullName>
    </submittedName>
</protein>
<gene>
    <name evidence="1" type="ORF">GCM10011369_34820</name>
</gene>
<evidence type="ECO:0000313" key="1">
    <source>
        <dbReference type="EMBL" id="GGA89678.1"/>
    </source>
</evidence>
<evidence type="ECO:0000313" key="2">
    <source>
        <dbReference type="Proteomes" id="UP000619743"/>
    </source>
</evidence>
<accession>A0A8J2UAI4</accession>
<organism evidence="1 2">
    <name type="scientific">Neiella marina</name>
    <dbReference type="NCBI Taxonomy" id="508461"/>
    <lineage>
        <taxon>Bacteria</taxon>
        <taxon>Pseudomonadati</taxon>
        <taxon>Pseudomonadota</taxon>
        <taxon>Gammaproteobacteria</taxon>
        <taxon>Alteromonadales</taxon>
        <taxon>Echinimonadaceae</taxon>
        <taxon>Neiella</taxon>
    </lineage>
</organism>
<dbReference type="Gene3D" id="3.10.180.10">
    <property type="entry name" value="2,3-Dihydroxybiphenyl 1,2-Dioxygenase, domain 1"/>
    <property type="match status" value="1"/>
</dbReference>
<dbReference type="PANTHER" id="PTHR46142:SF3">
    <property type="entry name" value="F18B13.24 PROTEIN"/>
    <property type="match status" value="1"/>
</dbReference>
<dbReference type="AlphaFoldDB" id="A0A8J2UAI4"/>
<dbReference type="RefSeq" id="WP_087507518.1">
    <property type="nucleotide sequence ID" value="NZ_BMDX01000029.1"/>
</dbReference>
<comment type="caution">
    <text evidence="1">The sequence shown here is derived from an EMBL/GenBank/DDBJ whole genome shotgun (WGS) entry which is preliminary data.</text>
</comment>
<sequence>MSVQFDHFNISAPMEVLLIEKEFFYRVFGFAAGSRPQFAKQGYWLYNGEQAVIHLSKSDNHSNESEDGYLDHIAFRMTGLASLLTTLEELKVPFRSQVNEHLNMTQVFFKSPAGVGLEANFVAEFVTEALD</sequence>
<name>A0A8J2UAI4_9GAMM</name>
<keyword evidence="2" id="KW-1185">Reference proteome</keyword>
<dbReference type="OrthoDB" id="9804944at2"/>